<evidence type="ECO:0000313" key="1">
    <source>
        <dbReference type="EMBL" id="WXA94625.1"/>
    </source>
</evidence>
<proteinExistence type="predicted"/>
<dbReference type="RefSeq" id="WP_394845236.1">
    <property type="nucleotide sequence ID" value="NZ_CP089982.1"/>
</dbReference>
<accession>A0ABZ2KC09</accession>
<dbReference type="EMBL" id="CP089982">
    <property type="protein sequence ID" value="WXA94625.1"/>
    <property type="molecule type" value="Genomic_DNA"/>
</dbReference>
<name>A0ABZ2KC09_9BACT</name>
<keyword evidence="2" id="KW-1185">Reference proteome</keyword>
<protein>
    <submittedName>
        <fullName evidence="1">Uncharacterized protein</fullName>
    </submittedName>
</protein>
<evidence type="ECO:0000313" key="2">
    <source>
        <dbReference type="Proteomes" id="UP001379533"/>
    </source>
</evidence>
<gene>
    <name evidence="1" type="ORF">LZC95_50435</name>
</gene>
<dbReference type="Proteomes" id="UP001379533">
    <property type="component" value="Chromosome"/>
</dbReference>
<sequence>MKIDGLVDEIAERIAERVVARIGNTAKTVYTTSKRGPHAPGKSRGWLQRHIKTMPGARQAGRDWVIDSADYDRWCTSRYTKSLPPAPRIAIRSESVGSTSEDELQKLADECLAEAGFRPTRAFATTSTATQAETTISKRHAPYEAALANVRKLDTKVDEAARRLGEAIARRNEALAALVELKKSNIGAM</sequence>
<organism evidence="1 2">
    <name type="scientific">Pendulispora brunnea</name>
    <dbReference type="NCBI Taxonomy" id="2905690"/>
    <lineage>
        <taxon>Bacteria</taxon>
        <taxon>Pseudomonadati</taxon>
        <taxon>Myxococcota</taxon>
        <taxon>Myxococcia</taxon>
        <taxon>Myxococcales</taxon>
        <taxon>Sorangiineae</taxon>
        <taxon>Pendulisporaceae</taxon>
        <taxon>Pendulispora</taxon>
    </lineage>
</organism>
<reference evidence="1 2" key="1">
    <citation type="submission" date="2021-12" db="EMBL/GenBank/DDBJ databases">
        <title>Discovery of the Pendulisporaceae a myxobacterial family with distinct sporulation behavior and unique specialized metabolism.</title>
        <authorList>
            <person name="Garcia R."/>
            <person name="Popoff A."/>
            <person name="Bader C.D."/>
            <person name="Loehr J."/>
            <person name="Walesch S."/>
            <person name="Walt C."/>
            <person name="Boldt J."/>
            <person name="Bunk B."/>
            <person name="Haeckl F.J.F.P.J."/>
            <person name="Gunesch A.P."/>
            <person name="Birkelbach J."/>
            <person name="Nuebel U."/>
            <person name="Pietschmann T."/>
            <person name="Bach T."/>
            <person name="Mueller R."/>
        </authorList>
    </citation>
    <scope>NUCLEOTIDE SEQUENCE [LARGE SCALE GENOMIC DNA]</scope>
    <source>
        <strain evidence="1 2">MSr12523</strain>
    </source>
</reference>